<dbReference type="Proteomes" id="UP000789525">
    <property type="component" value="Unassembled WGS sequence"/>
</dbReference>
<gene>
    <name evidence="1" type="ORF">ACOLOM_LOCUS4403</name>
</gene>
<name>A0ACA9LPP4_9GLOM</name>
<sequence length="143" mass="16507">MSFRMPYAQPILTLVYNKKCNSSNRALSILYDALKKHPGVFKLDILDYKKQPPTKDQLRNITEYLGVGKDFSTILRKDASADAETLNSVDELEEAIRRRPEILQRPILVDWDKGKAIVARPPEKVGDFLKEMGYWKEGEEEHI</sequence>
<evidence type="ECO:0000313" key="1">
    <source>
        <dbReference type="EMBL" id="CAG8539237.1"/>
    </source>
</evidence>
<evidence type="ECO:0000313" key="2">
    <source>
        <dbReference type="Proteomes" id="UP000789525"/>
    </source>
</evidence>
<protein>
    <submittedName>
        <fullName evidence="1">2577_t:CDS:1</fullName>
    </submittedName>
</protein>
<organism evidence="1 2">
    <name type="scientific">Acaulospora colombiana</name>
    <dbReference type="NCBI Taxonomy" id="27376"/>
    <lineage>
        <taxon>Eukaryota</taxon>
        <taxon>Fungi</taxon>
        <taxon>Fungi incertae sedis</taxon>
        <taxon>Mucoromycota</taxon>
        <taxon>Glomeromycotina</taxon>
        <taxon>Glomeromycetes</taxon>
        <taxon>Diversisporales</taxon>
        <taxon>Acaulosporaceae</taxon>
        <taxon>Acaulospora</taxon>
    </lineage>
</organism>
<dbReference type="EMBL" id="CAJVPT010007241">
    <property type="protein sequence ID" value="CAG8539237.1"/>
    <property type="molecule type" value="Genomic_DNA"/>
</dbReference>
<proteinExistence type="predicted"/>
<keyword evidence="2" id="KW-1185">Reference proteome</keyword>
<accession>A0ACA9LPP4</accession>
<comment type="caution">
    <text evidence="1">The sequence shown here is derived from an EMBL/GenBank/DDBJ whole genome shotgun (WGS) entry which is preliminary data.</text>
</comment>
<reference evidence="1" key="1">
    <citation type="submission" date="2021-06" db="EMBL/GenBank/DDBJ databases">
        <authorList>
            <person name="Kallberg Y."/>
            <person name="Tangrot J."/>
            <person name="Rosling A."/>
        </authorList>
    </citation>
    <scope>NUCLEOTIDE SEQUENCE</scope>
    <source>
        <strain evidence="1">CL356</strain>
    </source>
</reference>